<dbReference type="Proteomes" id="UP000001542">
    <property type="component" value="Unassembled WGS sequence"/>
</dbReference>
<organism evidence="1 2">
    <name type="scientific">Trichomonas vaginalis (strain ATCC PRA-98 / G3)</name>
    <dbReference type="NCBI Taxonomy" id="412133"/>
    <lineage>
        <taxon>Eukaryota</taxon>
        <taxon>Metamonada</taxon>
        <taxon>Parabasalia</taxon>
        <taxon>Trichomonadida</taxon>
        <taxon>Trichomonadidae</taxon>
        <taxon>Trichomonas</taxon>
    </lineage>
</organism>
<dbReference type="SUPFAM" id="SSF48371">
    <property type="entry name" value="ARM repeat"/>
    <property type="match status" value="1"/>
</dbReference>
<evidence type="ECO:0000313" key="2">
    <source>
        <dbReference type="Proteomes" id="UP000001542"/>
    </source>
</evidence>
<dbReference type="EMBL" id="DS113463">
    <property type="protein sequence ID" value="EAY04865.1"/>
    <property type="molecule type" value="Genomic_DNA"/>
</dbReference>
<protein>
    <submittedName>
        <fullName evidence="1">Uncharacterized protein</fullName>
    </submittedName>
</protein>
<name>A2ER46_TRIV3</name>
<reference evidence="1" key="2">
    <citation type="journal article" date="2007" name="Science">
        <title>Draft genome sequence of the sexually transmitted pathogen Trichomonas vaginalis.</title>
        <authorList>
            <person name="Carlton J.M."/>
            <person name="Hirt R.P."/>
            <person name="Silva J.C."/>
            <person name="Delcher A.L."/>
            <person name="Schatz M."/>
            <person name="Zhao Q."/>
            <person name="Wortman J.R."/>
            <person name="Bidwell S.L."/>
            <person name="Alsmark U.C.M."/>
            <person name="Besteiro S."/>
            <person name="Sicheritz-Ponten T."/>
            <person name="Noel C.J."/>
            <person name="Dacks J.B."/>
            <person name="Foster P.G."/>
            <person name="Simillion C."/>
            <person name="Van de Peer Y."/>
            <person name="Miranda-Saavedra D."/>
            <person name="Barton G.J."/>
            <person name="Westrop G.D."/>
            <person name="Mueller S."/>
            <person name="Dessi D."/>
            <person name="Fiori P.L."/>
            <person name="Ren Q."/>
            <person name="Paulsen I."/>
            <person name="Zhang H."/>
            <person name="Bastida-Corcuera F.D."/>
            <person name="Simoes-Barbosa A."/>
            <person name="Brown M.T."/>
            <person name="Hayes R.D."/>
            <person name="Mukherjee M."/>
            <person name="Okumura C.Y."/>
            <person name="Schneider R."/>
            <person name="Smith A.J."/>
            <person name="Vanacova S."/>
            <person name="Villalvazo M."/>
            <person name="Haas B.J."/>
            <person name="Pertea M."/>
            <person name="Feldblyum T.V."/>
            <person name="Utterback T.R."/>
            <person name="Shu C.L."/>
            <person name="Osoegawa K."/>
            <person name="de Jong P.J."/>
            <person name="Hrdy I."/>
            <person name="Horvathova L."/>
            <person name="Zubacova Z."/>
            <person name="Dolezal P."/>
            <person name="Malik S.B."/>
            <person name="Logsdon J.M. Jr."/>
            <person name="Henze K."/>
            <person name="Gupta A."/>
            <person name="Wang C.C."/>
            <person name="Dunne R.L."/>
            <person name="Upcroft J.A."/>
            <person name="Upcroft P."/>
            <person name="White O."/>
            <person name="Salzberg S.L."/>
            <person name="Tang P."/>
            <person name="Chiu C.-H."/>
            <person name="Lee Y.-S."/>
            <person name="Embley T.M."/>
            <person name="Coombs G.H."/>
            <person name="Mottram J.C."/>
            <person name="Tachezy J."/>
            <person name="Fraser-Liggett C.M."/>
            <person name="Johnson P.J."/>
        </authorList>
    </citation>
    <scope>NUCLEOTIDE SEQUENCE [LARGE SCALE GENOMIC DNA]</scope>
    <source>
        <strain evidence="1">G3</strain>
    </source>
</reference>
<dbReference type="VEuPathDB" id="TrichDB:TVAGG3_0784580"/>
<dbReference type="InterPro" id="IPR016024">
    <property type="entry name" value="ARM-type_fold"/>
</dbReference>
<dbReference type="SMR" id="A2ER46"/>
<dbReference type="VEuPathDB" id="TrichDB:TVAG_287790"/>
<evidence type="ECO:0000313" key="1">
    <source>
        <dbReference type="EMBL" id="EAY04865.1"/>
    </source>
</evidence>
<dbReference type="KEGG" id="tva:4762732"/>
<dbReference type="RefSeq" id="XP_001317088.1">
    <property type="nucleotide sequence ID" value="XM_001317053.1"/>
</dbReference>
<reference evidence="1" key="1">
    <citation type="submission" date="2006-10" db="EMBL/GenBank/DDBJ databases">
        <authorList>
            <person name="Amadeo P."/>
            <person name="Zhao Q."/>
            <person name="Wortman J."/>
            <person name="Fraser-Liggett C."/>
            <person name="Carlton J."/>
        </authorList>
    </citation>
    <scope>NUCLEOTIDE SEQUENCE</scope>
    <source>
        <strain evidence="1">G3</strain>
    </source>
</reference>
<dbReference type="AlphaFoldDB" id="A2ER46"/>
<dbReference type="InParanoid" id="A2ER46"/>
<keyword evidence="2" id="KW-1185">Reference proteome</keyword>
<sequence>MEYKDSDECNTEKSKAICQPDEKDDSCEEAFKDAVKKLLNVKESESIDYFDHLETMLENKKFKIDSSSFVSSGVVETLVKILFENTSDIHSKALSLLRTLSNYKDVAQFLNQEKIINYLINFALDFNNSMEDICYDFYILKKIVPFLTDENVVNSFPVEEFSGLDLRTAPITFFTELLIHHPDSILFDRIILYFNRYTPFISRTVHLAETFLKAVIPKHPEKNYA</sequence>
<accession>A2ER46</accession>
<proteinExistence type="predicted"/>
<gene>
    <name evidence="1" type="ORF">TVAG_287790</name>
</gene>